<protein>
    <submittedName>
        <fullName evidence="9">Uncharacterized protein</fullName>
    </submittedName>
</protein>
<keyword evidence="10" id="KW-1185">Reference proteome</keyword>
<keyword evidence="4 6" id="KW-0472">Membrane</keyword>
<feature type="compositionally biased region" description="Basic and acidic residues" evidence="5">
    <location>
        <begin position="646"/>
        <end position="655"/>
    </location>
</feature>
<feature type="region of interest" description="Disordered" evidence="5">
    <location>
        <begin position="617"/>
        <end position="720"/>
    </location>
</feature>
<dbReference type="Pfam" id="PF10337">
    <property type="entry name" value="ArAE_2_N"/>
    <property type="match status" value="1"/>
</dbReference>
<proteinExistence type="predicted"/>
<feature type="domain" description="Putative ER transporter 6TM N-terminal" evidence="7">
    <location>
        <begin position="409"/>
        <end position="655"/>
    </location>
</feature>
<feature type="compositionally biased region" description="Basic and acidic residues" evidence="5">
    <location>
        <begin position="698"/>
        <end position="709"/>
    </location>
</feature>
<feature type="transmembrane region" description="Helical" evidence="6">
    <location>
        <begin position="438"/>
        <end position="458"/>
    </location>
</feature>
<feature type="domain" description="Integral membrane bound transporter" evidence="8">
    <location>
        <begin position="1152"/>
        <end position="1220"/>
    </location>
</feature>
<feature type="transmembrane region" description="Helical" evidence="6">
    <location>
        <begin position="408"/>
        <end position="426"/>
    </location>
</feature>
<sequence>MSPLSSYKPKPNLCIGTATLLTQPPRHKGHPAGNPEADNNDATLHDMDGNVQQLMQSLEESITANWKKNHHSHSHPHPRHHPTAAETTYRPYYGSYHPTLSQSRAASPTPSVEDASPTVAEGHHEQEDGRISPPSPFDYTPSPGVQGKPIAHHRRALKDQYDVVESRAGFFDMTVFDIASLSDRDARRAVFSGDDSGPDRVESASESEDDRAGPAAGKRRSRNRRVAAELSLSTIADDPETRLSPHPTLHHTESIEPVQLPSEKQEIEPAEDQILTEANTPKTETPTTTHKEKKPLSHFNRLLDPLIAHIHKTLPQRVQRRLHKVVVAWFLTILVCLIHPIQEWVGPVSYLATTAIVFFHPARTLGAQIEATIMGLLGTLAGMIMSWAGLAASTAYNSAHLEKGDKGGRAILAAFLFVSVFVVTWARGRYPRWISHHVTILIQSRFFLFGVMSAILTIFTFTKSVDLTTFSTTSILDFARPLFLGAVLSLLVNLILWRESASQGLGRALNESLTEIRTLLDLTTSAFLLDPARLDLPNSAVDDVSARMRQALAKVLTAYGEARYEISYGYARGTDFKDIKKCVSRLTQHLSSLALSLHNEKFLLEARKASVAVPKGLRNLSEGESDEEEEEDQEKEVMRRTVRAIETLKEKRDREEIDEDDDSRPQTRESHRDRSRSGRSTPQPLASATGSESEDNEYEKGEKSEKEQAEAEEDFQQSTVHSIRSMLSLSRLFHPSELRSGESTPNPGAGRKSGRDTPSKRISMEQHRIPPKPAKEIVYGDKELLITYLMGVKGPLVELTTVCEETLEAVRKELGEELDIGQELIEGPKKEKENGANIKDGKKEEGKKRWWTRAWLSIGALGKRKTNINNTATSSTTLTDPQASQPNAPTTVPVGRRPLPDYARQISTAVISFDLHEQAHLVRLRRDPAFLAGIIDLGPREELFLVFFFMFSLREVARELRNLADSLRMVKMKNGVVEEEEEREGGSGSVDRVMRKRRKRVFLPKINFRKWVMGTNHSTVQDKGGNSVVHFEDEPRRVEPLYSGDHDVNLALTRSRSLHPVHPDSQPADVPSRPIHRLHTPPAAKSVSFAPPPSDLESLSPLKPPLSIRIRYVLWCQLHRFTAYEVKFGLKMAVAITFLSSLAYFDATMDQFALDRGQWACISILVVMNPAVGGTVNTGFARIIGTIAGAVWGMAAWAIDGPNPYVLAVMGLIMGKVIFYPAILIIPPFHNICLFHRKHFQPTHY</sequence>
<dbReference type="GO" id="GO:0016020">
    <property type="term" value="C:membrane"/>
    <property type="evidence" value="ECO:0007669"/>
    <property type="project" value="UniProtKB-SubCell"/>
</dbReference>
<dbReference type="AlphaFoldDB" id="A0A433AVP7"/>
<feature type="compositionally biased region" description="Polar residues" evidence="5">
    <location>
        <begin position="98"/>
        <end position="110"/>
    </location>
</feature>
<feature type="region of interest" description="Disordered" evidence="5">
    <location>
        <begin position="1056"/>
        <end position="1077"/>
    </location>
</feature>
<keyword evidence="2 6" id="KW-0812">Transmembrane</keyword>
<evidence type="ECO:0000259" key="8">
    <source>
        <dbReference type="Pfam" id="PF13515"/>
    </source>
</evidence>
<evidence type="ECO:0000256" key="6">
    <source>
        <dbReference type="SAM" id="Phobius"/>
    </source>
</evidence>
<feature type="compositionally biased region" description="Acidic residues" evidence="5">
    <location>
        <begin position="623"/>
        <end position="634"/>
    </location>
</feature>
<feature type="region of interest" description="Disordered" evidence="5">
    <location>
        <begin position="869"/>
        <end position="897"/>
    </location>
</feature>
<comment type="caution">
    <text evidence="9">The sequence shown here is derived from an EMBL/GenBank/DDBJ whole genome shotgun (WGS) entry which is preliminary data.</text>
</comment>
<evidence type="ECO:0000256" key="4">
    <source>
        <dbReference type="ARBA" id="ARBA00023136"/>
    </source>
</evidence>
<evidence type="ECO:0000259" key="7">
    <source>
        <dbReference type="Pfam" id="PF10337"/>
    </source>
</evidence>
<feature type="compositionally biased region" description="Basic residues" evidence="5">
    <location>
        <begin position="67"/>
        <end position="82"/>
    </location>
</feature>
<organism evidence="9 10">
    <name type="scientific">Jimgerdemannia flammicorona</name>
    <dbReference type="NCBI Taxonomy" id="994334"/>
    <lineage>
        <taxon>Eukaryota</taxon>
        <taxon>Fungi</taxon>
        <taxon>Fungi incertae sedis</taxon>
        <taxon>Mucoromycota</taxon>
        <taxon>Mucoromycotina</taxon>
        <taxon>Endogonomycetes</taxon>
        <taxon>Endogonales</taxon>
        <taxon>Endogonaceae</taxon>
        <taxon>Jimgerdemannia</taxon>
    </lineage>
</organism>
<evidence type="ECO:0000313" key="10">
    <source>
        <dbReference type="Proteomes" id="UP000268093"/>
    </source>
</evidence>
<feature type="region of interest" description="Disordered" evidence="5">
    <location>
        <begin position="189"/>
        <end position="294"/>
    </location>
</feature>
<feature type="compositionally biased region" description="Basic and acidic residues" evidence="5">
    <location>
        <begin position="663"/>
        <end position="676"/>
    </location>
</feature>
<evidence type="ECO:0000256" key="5">
    <source>
        <dbReference type="SAM" id="MobiDB-lite"/>
    </source>
</evidence>
<feature type="compositionally biased region" description="Polar residues" evidence="5">
    <location>
        <begin position="678"/>
        <end position="691"/>
    </location>
</feature>
<feature type="transmembrane region" description="Helical" evidence="6">
    <location>
        <begin position="1128"/>
        <end position="1145"/>
    </location>
</feature>
<feature type="compositionally biased region" description="Low complexity" evidence="5">
    <location>
        <begin position="276"/>
        <end position="288"/>
    </location>
</feature>
<feature type="transmembrane region" description="Helical" evidence="6">
    <location>
        <begin position="478"/>
        <end position="497"/>
    </location>
</feature>
<dbReference type="Proteomes" id="UP000268093">
    <property type="component" value="Unassembled WGS sequence"/>
</dbReference>
<feature type="region of interest" description="Disordered" evidence="5">
    <location>
        <begin position="66"/>
        <end position="149"/>
    </location>
</feature>
<name>A0A433AVP7_9FUNG</name>
<comment type="subcellular location">
    <subcellularLocation>
        <location evidence="1">Membrane</location>
        <topology evidence="1">Multi-pass membrane protein</topology>
    </subcellularLocation>
</comment>
<evidence type="ECO:0000256" key="3">
    <source>
        <dbReference type="ARBA" id="ARBA00022989"/>
    </source>
</evidence>
<accession>A0A433AVP7</accession>
<feature type="transmembrane region" description="Helical" evidence="6">
    <location>
        <begin position="348"/>
        <end position="366"/>
    </location>
</feature>
<feature type="region of interest" description="Disordered" evidence="5">
    <location>
        <begin position="735"/>
        <end position="768"/>
    </location>
</feature>
<evidence type="ECO:0000313" key="9">
    <source>
        <dbReference type="EMBL" id="RUP06764.1"/>
    </source>
</evidence>
<gene>
    <name evidence="9" type="ORF">BC936DRAFT_140264</name>
</gene>
<feature type="compositionally biased region" description="Low complexity" evidence="5">
    <location>
        <begin position="869"/>
        <end position="879"/>
    </location>
</feature>
<feature type="transmembrane region" description="Helical" evidence="6">
    <location>
        <begin position="1205"/>
        <end position="1229"/>
    </location>
</feature>
<feature type="transmembrane region" description="Helical" evidence="6">
    <location>
        <begin position="322"/>
        <end position="342"/>
    </location>
</feature>
<evidence type="ECO:0000256" key="2">
    <source>
        <dbReference type="ARBA" id="ARBA00022692"/>
    </source>
</evidence>
<dbReference type="Pfam" id="PF13515">
    <property type="entry name" value="FUSC_2"/>
    <property type="match status" value="1"/>
</dbReference>
<feature type="transmembrane region" description="Helical" evidence="6">
    <location>
        <begin position="373"/>
        <end position="396"/>
    </location>
</feature>
<dbReference type="EMBL" id="RBNI01016727">
    <property type="protein sequence ID" value="RUP06764.1"/>
    <property type="molecule type" value="Genomic_DNA"/>
</dbReference>
<dbReference type="InterPro" id="IPR018823">
    <property type="entry name" value="ArAE_2_N"/>
</dbReference>
<feature type="compositionally biased region" description="Polar residues" evidence="5">
    <location>
        <begin position="880"/>
        <end position="890"/>
    </location>
</feature>
<dbReference type="InterPro" id="IPR052430">
    <property type="entry name" value="IVT-Associated"/>
</dbReference>
<feature type="non-terminal residue" evidence="9">
    <location>
        <position position="1245"/>
    </location>
</feature>
<dbReference type="OrthoDB" id="1924968at2759"/>
<dbReference type="PANTHER" id="PTHR47804:SF3">
    <property type="entry name" value="PROTEIN BRE4"/>
    <property type="match status" value="1"/>
</dbReference>
<keyword evidence="3 6" id="KW-1133">Transmembrane helix</keyword>
<dbReference type="PANTHER" id="PTHR47804">
    <property type="entry name" value="60S RIBOSOMAL PROTEIN L19"/>
    <property type="match status" value="1"/>
</dbReference>
<feature type="region of interest" description="Disordered" evidence="5">
    <location>
        <begin position="1"/>
        <end position="38"/>
    </location>
</feature>
<feature type="transmembrane region" description="Helical" evidence="6">
    <location>
        <begin position="1157"/>
        <end position="1173"/>
    </location>
</feature>
<dbReference type="InterPro" id="IPR049453">
    <property type="entry name" value="Memb_transporter_dom"/>
</dbReference>
<feature type="compositionally biased region" description="Basic and acidic residues" evidence="5">
    <location>
        <begin position="121"/>
        <end position="130"/>
    </location>
</feature>
<reference evidence="9 10" key="1">
    <citation type="journal article" date="2018" name="New Phytol.">
        <title>Phylogenomics of Endogonaceae and evolution of mycorrhizas within Mucoromycota.</title>
        <authorList>
            <person name="Chang Y."/>
            <person name="Desiro A."/>
            <person name="Na H."/>
            <person name="Sandor L."/>
            <person name="Lipzen A."/>
            <person name="Clum A."/>
            <person name="Barry K."/>
            <person name="Grigoriev I.V."/>
            <person name="Martin F.M."/>
            <person name="Stajich J.E."/>
            <person name="Smith M.E."/>
            <person name="Bonito G."/>
            <person name="Spatafora J.W."/>
        </authorList>
    </citation>
    <scope>NUCLEOTIDE SEQUENCE [LARGE SCALE GENOMIC DNA]</scope>
    <source>
        <strain evidence="9 10">GMNB39</strain>
    </source>
</reference>
<feature type="compositionally biased region" description="Basic and acidic residues" evidence="5">
    <location>
        <begin position="753"/>
        <end position="768"/>
    </location>
</feature>
<evidence type="ECO:0000256" key="1">
    <source>
        <dbReference type="ARBA" id="ARBA00004141"/>
    </source>
</evidence>